<organism evidence="1 2">
    <name type="scientific">Shewanella algidipiscicola</name>
    <dbReference type="NCBI Taxonomy" id="614070"/>
    <lineage>
        <taxon>Bacteria</taxon>
        <taxon>Pseudomonadati</taxon>
        <taxon>Pseudomonadota</taxon>
        <taxon>Gammaproteobacteria</taxon>
        <taxon>Alteromonadales</taxon>
        <taxon>Shewanellaceae</taxon>
        <taxon>Shewanella</taxon>
    </lineage>
</organism>
<comment type="caution">
    <text evidence="1">The sequence shown here is derived from an EMBL/GenBank/DDBJ whole genome shotgun (WGS) entry which is preliminary data.</text>
</comment>
<proteinExistence type="predicted"/>
<keyword evidence="2" id="KW-1185">Reference proteome</keyword>
<protein>
    <submittedName>
        <fullName evidence="1">Uncharacterized protein</fullName>
    </submittedName>
</protein>
<dbReference type="Proteomes" id="UP000761574">
    <property type="component" value="Unassembled WGS sequence"/>
</dbReference>
<evidence type="ECO:0000313" key="1">
    <source>
        <dbReference type="EMBL" id="GIU43023.1"/>
    </source>
</evidence>
<accession>A0ABQ4P6B1</accession>
<reference evidence="1 2" key="1">
    <citation type="submission" date="2021-05" db="EMBL/GenBank/DDBJ databases">
        <title>Molecular characterization for Shewanella algae harboring chromosomal blaOXA-55-like strains isolated from clinical and environment sample.</title>
        <authorList>
            <person name="Ohama Y."/>
            <person name="Aoki K."/>
            <person name="Harada S."/>
            <person name="Moriya K."/>
            <person name="Ishii Y."/>
            <person name="Tateda K."/>
        </authorList>
    </citation>
    <scope>NUCLEOTIDE SEQUENCE [LARGE SCALE GENOMIC DNA]</scope>
    <source>
        <strain evidence="1 2">LMG 23746</strain>
    </source>
</reference>
<sequence length="121" mass="13027">MQIQSGHVLRSNTLPSATTISDSIAPLKAAQDLPAIIDVKAIESSDLLRQQGQSGAAEVALDNADNADNSRVMQLDARLDAKLEYEQNTQAKQGAISTYLHHEHAAQREAISQMVGIDTYA</sequence>
<evidence type="ECO:0000313" key="2">
    <source>
        <dbReference type="Proteomes" id="UP000761574"/>
    </source>
</evidence>
<gene>
    <name evidence="1" type="ORF">TUM4630_05390</name>
</gene>
<name>A0ABQ4P6B1_9GAMM</name>
<dbReference type="EMBL" id="BPFB01000004">
    <property type="protein sequence ID" value="GIU43023.1"/>
    <property type="molecule type" value="Genomic_DNA"/>
</dbReference>
<dbReference type="RefSeq" id="WP_119976911.1">
    <property type="nucleotide sequence ID" value="NZ_BPFB01000004.1"/>
</dbReference>